<dbReference type="EMBL" id="HBGY01020750">
    <property type="protein sequence ID" value="CAD9589989.1"/>
    <property type="molecule type" value="Transcribed_RNA"/>
</dbReference>
<dbReference type="EMBL" id="HBGY01020751">
    <property type="protein sequence ID" value="CAD9589990.1"/>
    <property type="molecule type" value="Transcribed_RNA"/>
</dbReference>
<evidence type="ECO:0000256" key="4">
    <source>
        <dbReference type="PROSITE-ProRule" id="PRU00134"/>
    </source>
</evidence>
<evidence type="ECO:0000256" key="5">
    <source>
        <dbReference type="SAM" id="Phobius"/>
    </source>
</evidence>
<proteinExistence type="predicted"/>
<keyword evidence="1" id="KW-0479">Metal-binding</keyword>
<dbReference type="SUPFAM" id="SSF144232">
    <property type="entry name" value="HIT/MYND zinc finger-like"/>
    <property type="match status" value="1"/>
</dbReference>
<evidence type="ECO:0000256" key="1">
    <source>
        <dbReference type="ARBA" id="ARBA00022723"/>
    </source>
</evidence>
<feature type="domain" description="MYND-type" evidence="6">
    <location>
        <begin position="55"/>
        <end position="97"/>
    </location>
</feature>
<keyword evidence="2 4" id="KW-0863">Zinc-finger</keyword>
<keyword evidence="3" id="KW-0862">Zinc</keyword>
<dbReference type="PROSITE" id="PS01360">
    <property type="entry name" value="ZF_MYND_1"/>
    <property type="match status" value="1"/>
</dbReference>
<dbReference type="GO" id="GO:0008270">
    <property type="term" value="F:zinc ion binding"/>
    <property type="evidence" value="ECO:0007669"/>
    <property type="project" value="UniProtKB-KW"/>
</dbReference>
<dbReference type="Gene3D" id="6.10.140.2220">
    <property type="match status" value="1"/>
</dbReference>
<keyword evidence="5" id="KW-1133">Transmembrane helix</keyword>
<keyword evidence="5" id="KW-0812">Transmembrane</keyword>
<gene>
    <name evidence="7" type="ORF">LDAN0321_LOCUS13076</name>
    <name evidence="8" type="ORF">LDAN0321_LOCUS13077</name>
</gene>
<dbReference type="InterPro" id="IPR002893">
    <property type="entry name" value="Znf_MYND"/>
</dbReference>
<organism evidence="7">
    <name type="scientific">Leptocylindrus danicus</name>
    <dbReference type="NCBI Taxonomy" id="163516"/>
    <lineage>
        <taxon>Eukaryota</taxon>
        <taxon>Sar</taxon>
        <taxon>Stramenopiles</taxon>
        <taxon>Ochrophyta</taxon>
        <taxon>Bacillariophyta</taxon>
        <taxon>Coscinodiscophyceae</taxon>
        <taxon>Chaetocerotophycidae</taxon>
        <taxon>Leptocylindrales</taxon>
        <taxon>Leptocylindraceae</taxon>
        <taxon>Leptocylindrus</taxon>
    </lineage>
</organism>
<evidence type="ECO:0000256" key="2">
    <source>
        <dbReference type="ARBA" id="ARBA00022771"/>
    </source>
</evidence>
<sequence>MPSYTLYRDKLELLRPELGAGPYKVFRSWLRGNYSYAGGELGGKVSNSRGRSRLGSRCGAANCTNIGTLACGGCIAVKYCSKVCQVTDWKAGHKEVCTSKRRVVSPSRSPETSCSGSEIDVDEIELEGDSLWLAFILLSIVFGWLIHVCFILDD</sequence>
<evidence type="ECO:0000259" key="6">
    <source>
        <dbReference type="PROSITE" id="PS50865"/>
    </source>
</evidence>
<reference evidence="7" key="1">
    <citation type="submission" date="2021-01" db="EMBL/GenBank/DDBJ databases">
        <authorList>
            <person name="Corre E."/>
            <person name="Pelletier E."/>
            <person name="Niang G."/>
            <person name="Scheremetjew M."/>
            <person name="Finn R."/>
            <person name="Kale V."/>
            <person name="Holt S."/>
            <person name="Cochrane G."/>
            <person name="Meng A."/>
            <person name="Brown T."/>
            <person name="Cohen L."/>
        </authorList>
    </citation>
    <scope>NUCLEOTIDE SEQUENCE</scope>
    <source>
        <strain evidence="7">B650</strain>
    </source>
</reference>
<feature type="transmembrane region" description="Helical" evidence="5">
    <location>
        <begin position="131"/>
        <end position="152"/>
    </location>
</feature>
<keyword evidence="5" id="KW-0472">Membrane</keyword>
<evidence type="ECO:0000256" key="3">
    <source>
        <dbReference type="ARBA" id="ARBA00022833"/>
    </source>
</evidence>
<evidence type="ECO:0000313" key="7">
    <source>
        <dbReference type="EMBL" id="CAD9589989.1"/>
    </source>
</evidence>
<dbReference type="PROSITE" id="PS50865">
    <property type="entry name" value="ZF_MYND_2"/>
    <property type="match status" value="1"/>
</dbReference>
<dbReference type="Pfam" id="PF01753">
    <property type="entry name" value="zf-MYND"/>
    <property type="match status" value="1"/>
</dbReference>
<protein>
    <recommendedName>
        <fullName evidence="6">MYND-type domain-containing protein</fullName>
    </recommendedName>
</protein>
<accession>A0A6U2Q4E6</accession>
<dbReference type="AlphaFoldDB" id="A0A6U2Q4E6"/>
<evidence type="ECO:0000313" key="8">
    <source>
        <dbReference type="EMBL" id="CAD9589990.1"/>
    </source>
</evidence>
<name>A0A6U2Q4E6_9STRA</name>